<dbReference type="InterPro" id="IPR013083">
    <property type="entry name" value="Znf_RING/FYVE/PHD"/>
</dbReference>
<dbReference type="CDD" id="cd16514">
    <property type="entry name" value="RING-HC_LONFs_rpt2"/>
    <property type="match status" value="1"/>
</dbReference>
<dbReference type="Gene3D" id="3.30.40.10">
    <property type="entry name" value="Zinc/RING finger domain, C3HC4 (zinc finger)"/>
    <property type="match status" value="1"/>
</dbReference>
<protein>
    <submittedName>
        <fullName evidence="8">Uncharacterized protein</fullName>
    </submittedName>
</protein>
<feature type="region of interest" description="Disordered" evidence="5">
    <location>
        <begin position="60"/>
        <end position="88"/>
    </location>
</feature>
<evidence type="ECO:0000256" key="5">
    <source>
        <dbReference type="SAM" id="MobiDB-lite"/>
    </source>
</evidence>
<feature type="region of interest" description="Disordered" evidence="5">
    <location>
        <begin position="434"/>
        <end position="457"/>
    </location>
</feature>
<dbReference type="PROSITE" id="PS00518">
    <property type="entry name" value="ZF_RING_1"/>
    <property type="match status" value="1"/>
</dbReference>
<dbReference type="InterPro" id="IPR001841">
    <property type="entry name" value="Znf_RING"/>
</dbReference>
<keyword evidence="3" id="KW-0862">Zinc</keyword>
<dbReference type="PANTHER" id="PTHR23327">
    <property type="entry name" value="RING FINGER PROTEIN 127"/>
    <property type="match status" value="1"/>
</dbReference>
<evidence type="ECO:0000313" key="9">
    <source>
        <dbReference type="Proteomes" id="UP001372834"/>
    </source>
</evidence>
<keyword evidence="2 4" id="KW-0863">Zinc-finger</keyword>
<dbReference type="InterPro" id="IPR015947">
    <property type="entry name" value="PUA-like_sf"/>
</dbReference>
<keyword evidence="1" id="KW-0479">Metal-binding</keyword>
<dbReference type="InterPro" id="IPR003111">
    <property type="entry name" value="Lon_prtase_N"/>
</dbReference>
<dbReference type="GO" id="GO:0008270">
    <property type="term" value="F:zinc ion binding"/>
    <property type="evidence" value="ECO:0007669"/>
    <property type="project" value="UniProtKB-KW"/>
</dbReference>
<dbReference type="Proteomes" id="UP001372834">
    <property type="component" value="Unassembled WGS sequence"/>
</dbReference>
<evidence type="ECO:0000256" key="2">
    <source>
        <dbReference type="ARBA" id="ARBA00022771"/>
    </source>
</evidence>
<reference evidence="8 9" key="1">
    <citation type="submission" date="2023-10" db="EMBL/GenBank/DDBJ databases">
        <title>Genomes of two closely related lineages of the louse Polyplax serrata with different host specificities.</title>
        <authorList>
            <person name="Martinu J."/>
            <person name="Tarabai H."/>
            <person name="Stefka J."/>
            <person name="Hypsa V."/>
        </authorList>
    </citation>
    <scope>NUCLEOTIDE SEQUENCE [LARGE SCALE GENOMIC DNA]</scope>
    <source>
        <strain evidence="8">HR10_N</strain>
    </source>
</reference>
<comment type="caution">
    <text evidence="8">The sequence shown here is derived from an EMBL/GenBank/DDBJ whole genome shotgun (WGS) entry which is preliminary data.</text>
</comment>
<sequence length="457" mass="52300">MQSQRKRERDREGIDERFKIQRYSYILQNLLSHNLRSRHMTGSTPFATSNHVGLHRSKYFQRSPPVSSNSDCDDHSSGDEEDYYETSNSLPTMRPNFYTLINNIFAELEKLKRAHVKPADLNVKPSLIDKSDFDCVLCCRTLWKPVTTPCGHTYCQTCLDRSLDYSSACPLCMKNLSDYLSVSPKNVTEFLSKILKTHLPAEYLTRQITHQAEISELAVSCNEKEPVVPVFVCTTAYPSIHCPLFIYEPRYRLMIRQCIEAGTRQFGIAACFTSENGTRRFADFGTILEIKDWVLMSNGCSILSTVGIRRFRTLSRGERDGYETARVKFLTDEPISETCLSNLKELHDKVREKAVSWVKTFNVDFKEQVISSFGTIPEVEDNWSSLPDGPSWTWWLLAILPLGPLLQVSILGTTSLEKRLRAIDKTLNQIQKTLQSQDAHPKPLQNQRRETFQQGGS</sequence>
<evidence type="ECO:0000259" key="6">
    <source>
        <dbReference type="PROSITE" id="PS50089"/>
    </source>
</evidence>
<dbReference type="Gene3D" id="2.30.130.40">
    <property type="entry name" value="LON domain-like"/>
    <property type="match status" value="1"/>
</dbReference>
<evidence type="ECO:0000259" key="7">
    <source>
        <dbReference type="PROSITE" id="PS51787"/>
    </source>
</evidence>
<dbReference type="InterPro" id="IPR017907">
    <property type="entry name" value="Znf_RING_CS"/>
</dbReference>
<dbReference type="SMART" id="SM00184">
    <property type="entry name" value="RING"/>
    <property type="match status" value="1"/>
</dbReference>
<proteinExistence type="predicted"/>
<evidence type="ECO:0000256" key="3">
    <source>
        <dbReference type="ARBA" id="ARBA00022833"/>
    </source>
</evidence>
<gene>
    <name evidence="8" type="ORF">RUM43_003059</name>
</gene>
<feature type="domain" description="RING-type" evidence="6">
    <location>
        <begin position="135"/>
        <end position="172"/>
    </location>
</feature>
<feature type="domain" description="Lon N-terminal" evidence="7">
    <location>
        <begin position="225"/>
        <end position="431"/>
    </location>
</feature>
<dbReference type="Pfam" id="PF13923">
    <property type="entry name" value="zf-C3HC4_2"/>
    <property type="match status" value="1"/>
</dbReference>
<dbReference type="SMART" id="SM00464">
    <property type="entry name" value="LON"/>
    <property type="match status" value="1"/>
</dbReference>
<dbReference type="EMBL" id="JAWJWE010000036">
    <property type="protein sequence ID" value="KAK6629242.1"/>
    <property type="molecule type" value="Genomic_DNA"/>
</dbReference>
<evidence type="ECO:0000256" key="4">
    <source>
        <dbReference type="PROSITE-ProRule" id="PRU00175"/>
    </source>
</evidence>
<name>A0AAN8S5C1_POLSC</name>
<evidence type="ECO:0000313" key="8">
    <source>
        <dbReference type="EMBL" id="KAK6629242.1"/>
    </source>
</evidence>
<dbReference type="PROSITE" id="PS50089">
    <property type="entry name" value="ZF_RING_2"/>
    <property type="match status" value="1"/>
</dbReference>
<dbReference type="SUPFAM" id="SSF88697">
    <property type="entry name" value="PUA domain-like"/>
    <property type="match status" value="1"/>
</dbReference>
<dbReference type="PROSITE" id="PS51787">
    <property type="entry name" value="LON_N"/>
    <property type="match status" value="1"/>
</dbReference>
<organism evidence="8 9">
    <name type="scientific">Polyplax serrata</name>
    <name type="common">Common mouse louse</name>
    <dbReference type="NCBI Taxonomy" id="468196"/>
    <lineage>
        <taxon>Eukaryota</taxon>
        <taxon>Metazoa</taxon>
        <taxon>Ecdysozoa</taxon>
        <taxon>Arthropoda</taxon>
        <taxon>Hexapoda</taxon>
        <taxon>Insecta</taxon>
        <taxon>Pterygota</taxon>
        <taxon>Neoptera</taxon>
        <taxon>Paraneoptera</taxon>
        <taxon>Psocodea</taxon>
        <taxon>Troctomorpha</taxon>
        <taxon>Phthiraptera</taxon>
        <taxon>Anoplura</taxon>
        <taxon>Polyplacidae</taxon>
        <taxon>Polyplax</taxon>
    </lineage>
</organism>
<dbReference type="AlphaFoldDB" id="A0AAN8S5C1"/>
<dbReference type="Pfam" id="PF02190">
    <property type="entry name" value="LON_substr_bdg"/>
    <property type="match status" value="1"/>
</dbReference>
<dbReference type="SUPFAM" id="SSF57850">
    <property type="entry name" value="RING/U-box"/>
    <property type="match status" value="1"/>
</dbReference>
<evidence type="ECO:0000256" key="1">
    <source>
        <dbReference type="ARBA" id="ARBA00022723"/>
    </source>
</evidence>
<dbReference type="InterPro" id="IPR046336">
    <property type="entry name" value="Lon_prtase_N_sf"/>
</dbReference>
<dbReference type="GO" id="GO:0061630">
    <property type="term" value="F:ubiquitin protein ligase activity"/>
    <property type="evidence" value="ECO:0007669"/>
    <property type="project" value="TreeGrafter"/>
</dbReference>
<dbReference type="PANTHER" id="PTHR23327:SF42">
    <property type="entry name" value="LON PEPTIDASE N-TERMINAL DOMAIN AND RING FINGER PROTEIN C14F5.10C"/>
    <property type="match status" value="1"/>
</dbReference>
<accession>A0AAN8S5C1</accession>